<gene>
    <name evidence="1" type="ORF">SAMN04489800_3640</name>
</gene>
<dbReference type="Proteomes" id="UP000183613">
    <property type="component" value="Unassembled WGS sequence"/>
</dbReference>
<keyword evidence="2" id="KW-1185">Reference proteome</keyword>
<accession>A0A1H5NJM6</accession>
<name>A0A1H5NJM6_PSEDM</name>
<evidence type="ECO:0000313" key="1">
    <source>
        <dbReference type="EMBL" id="SEF01839.1"/>
    </source>
</evidence>
<reference evidence="1" key="1">
    <citation type="submission" date="2016-10" db="EMBL/GenBank/DDBJ databases">
        <authorList>
            <person name="Varghese N."/>
            <person name="Submissions S."/>
        </authorList>
    </citation>
    <scope>NUCLEOTIDE SEQUENCE [LARGE SCALE GENOMIC DNA]</scope>
    <source>
        <strain evidence="1">LMG 25555</strain>
    </source>
</reference>
<organism evidence="1 2">
    <name type="scientific">Pseudomonas deceptionensis</name>
    <dbReference type="NCBI Taxonomy" id="882211"/>
    <lineage>
        <taxon>Bacteria</taxon>
        <taxon>Pseudomonadati</taxon>
        <taxon>Pseudomonadota</taxon>
        <taxon>Gammaproteobacteria</taxon>
        <taxon>Pseudomonadales</taxon>
        <taxon>Pseudomonadaceae</taxon>
        <taxon>Pseudomonas</taxon>
    </lineage>
</organism>
<dbReference type="AlphaFoldDB" id="A0A1H5NJM6"/>
<evidence type="ECO:0000313" key="2">
    <source>
        <dbReference type="Proteomes" id="UP000183613"/>
    </source>
</evidence>
<protein>
    <submittedName>
        <fullName evidence="1">Uncharacterized protein</fullName>
    </submittedName>
</protein>
<comment type="caution">
    <text evidence="1">The sequence shown here is derived from an EMBL/GenBank/DDBJ whole genome shotgun (WGS) entry which is preliminary data.</text>
</comment>
<proteinExistence type="predicted"/>
<dbReference type="EMBL" id="FNUD01000002">
    <property type="protein sequence ID" value="SEF01839.1"/>
    <property type="molecule type" value="Genomic_DNA"/>
</dbReference>
<sequence>MNECNWEVVEGFSSPREYERFSAWITEQVKSGITEQTPVQDSYAGPGFEEKWFKCIVSNETWRLVSPQAPFKGYWGPV</sequence>